<dbReference type="Proteomes" id="UP000030152">
    <property type="component" value="Unassembled WGS sequence"/>
</dbReference>
<comment type="caution">
    <text evidence="1">The sequence shown here is derived from an EMBL/GenBank/DDBJ whole genome shotgun (WGS) entry which is preliminary data.</text>
</comment>
<evidence type="ECO:0000313" key="1">
    <source>
        <dbReference type="EMBL" id="KGO88374.1"/>
    </source>
</evidence>
<proteinExistence type="predicted"/>
<protein>
    <submittedName>
        <fullName evidence="1">Uncharacterized protein</fullName>
    </submittedName>
</protein>
<dbReference type="eggNOG" id="ENOG5033GQ7">
    <property type="taxonomic scope" value="Bacteria"/>
</dbReference>
<accession>A0A0A2M7W8</accession>
<gene>
    <name evidence="1" type="ORF">Q765_00185</name>
</gene>
<keyword evidence="2" id="KW-1185">Reference proteome</keyword>
<sequence length="114" mass="12878">MGKDTGIQLIDHNDDGEILDVKIEVERDASGKIIQGIVVGNTLQQNKALILITHQGEVNSKPDIGVGFEDSLMSNEYLEYRHKIREHYAKDGLNVSRLDLYENKPIVIDADYNR</sequence>
<dbReference type="OrthoDB" id="1095019at2"/>
<name>A0A0A2M7W8_9FLAO</name>
<dbReference type="AlphaFoldDB" id="A0A0A2M7W8"/>
<organism evidence="1 2">
    <name type="scientific">Flavobacterium rivuli WB 3.3-2 = DSM 21788</name>
    <dbReference type="NCBI Taxonomy" id="1121895"/>
    <lineage>
        <taxon>Bacteria</taxon>
        <taxon>Pseudomonadati</taxon>
        <taxon>Bacteroidota</taxon>
        <taxon>Flavobacteriia</taxon>
        <taxon>Flavobacteriales</taxon>
        <taxon>Flavobacteriaceae</taxon>
        <taxon>Flavobacterium</taxon>
    </lineage>
</organism>
<dbReference type="RefSeq" id="WP_020211372.1">
    <property type="nucleotide sequence ID" value="NZ_JRLX01000001.1"/>
</dbReference>
<evidence type="ECO:0000313" key="2">
    <source>
        <dbReference type="Proteomes" id="UP000030152"/>
    </source>
</evidence>
<reference evidence="1 2" key="1">
    <citation type="submission" date="2013-09" db="EMBL/GenBank/DDBJ databases">
        <authorList>
            <person name="Zeng Z."/>
            <person name="Chen C."/>
        </authorList>
    </citation>
    <scope>NUCLEOTIDE SEQUENCE [LARGE SCALE GENOMIC DNA]</scope>
    <source>
        <strain evidence="1 2">WB 3.3-2</strain>
    </source>
</reference>
<dbReference type="STRING" id="1121895.GCA_000378485_00247"/>
<dbReference type="EMBL" id="JRLX01000001">
    <property type="protein sequence ID" value="KGO88374.1"/>
    <property type="molecule type" value="Genomic_DNA"/>
</dbReference>